<dbReference type="AlphaFoldDB" id="A0A9W9JY50"/>
<keyword evidence="2" id="KW-1185">Reference proteome</keyword>
<dbReference type="InterPro" id="IPR021858">
    <property type="entry name" value="Fun_TF"/>
</dbReference>
<protein>
    <submittedName>
        <fullName evidence="1">Uncharacterized protein</fullName>
    </submittedName>
</protein>
<dbReference type="InterPro" id="IPR053178">
    <property type="entry name" value="Osmoadaptation_assoc"/>
</dbReference>
<sequence>MFFHNIFRFGEGFTFPDWVMRNFGSKHYFDASVLCLSTKYLAYLTKNPRLHQLSQHIYSQALGEIRKALSSDEVSSDSLLVTVILLSFHEMDTRTTRDAWLYHSRAVKQLMLKRGIDSHLSGAGRVCHFAYRPFIIAAAFCEGESCFLDEDDWQKLASDLRTEDSQKHGEWSFYVSVYETIFMELVKCPGYVKEARKIGTVTSINTGLLAQQIRITCDRLRILSNELRSMLASYNQRKDGIIFERFVGPEPNAFPETSPSLLLGAAVSAISILEQLFTRLTTLARSQETPSTSSTSQSVNTPDGGGQLLDFHFACELGGGTKKDISHSFTWLDRVAGSMGMLGAEINYGNAVEGG</sequence>
<organism evidence="1 2">
    <name type="scientific">Penicillium argentinense</name>
    <dbReference type="NCBI Taxonomy" id="1131581"/>
    <lineage>
        <taxon>Eukaryota</taxon>
        <taxon>Fungi</taxon>
        <taxon>Dikarya</taxon>
        <taxon>Ascomycota</taxon>
        <taxon>Pezizomycotina</taxon>
        <taxon>Eurotiomycetes</taxon>
        <taxon>Eurotiomycetidae</taxon>
        <taxon>Eurotiales</taxon>
        <taxon>Aspergillaceae</taxon>
        <taxon>Penicillium</taxon>
    </lineage>
</organism>
<dbReference type="Pfam" id="PF11951">
    <property type="entry name" value="Fungal_trans_2"/>
    <property type="match status" value="1"/>
</dbReference>
<dbReference type="GeneID" id="81362460"/>
<dbReference type="PANTHER" id="PTHR38111">
    <property type="entry name" value="ZN(2)-C6 FUNGAL-TYPE DOMAIN-CONTAINING PROTEIN-RELATED"/>
    <property type="match status" value="1"/>
</dbReference>
<dbReference type="Proteomes" id="UP001149074">
    <property type="component" value="Unassembled WGS sequence"/>
</dbReference>
<comment type="caution">
    <text evidence="1">The sequence shown here is derived from an EMBL/GenBank/DDBJ whole genome shotgun (WGS) entry which is preliminary data.</text>
</comment>
<evidence type="ECO:0000313" key="1">
    <source>
        <dbReference type="EMBL" id="KAJ5086219.1"/>
    </source>
</evidence>
<accession>A0A9W9JY50</accession>
<dbReference type="EMBL" id="JAPQKI010000010">
    <property type="protein sequence ID" value="KAJ5086219.1"/>
    <property type="molecule type" value="Genomic_DNA"/>
</dbReference>
<gene>
    <name evidence="1" type="ORF">N7532_010990</name>
</gene>
<dbReference type="PANTHER" id="PTHR38111:SF5">
    <property type="entry name" value="TRANSCRIPTION FACTOR DOMAIN-CONTAINING PROTEIN"/>
    <property type="match status" value="1"/>
</dbReference>
<reference evidence="1" key="2">
    <citation type="journal article" date="2023" name="IMA Fungus">
        <title>Comparative genomic study of the Penicillium genus elucidates a diverse pangenome and 15 lateral gene transfer events.</title>
        <authorList>
            <person name="Petersen C."/>
            <person name="Sorensen T."/>
            <person name="Nielsen M.R."/>
            <person name="Sondergaard T.E."/>
            <person name="Sorensen J.L."/>
            <person name="Fitzpatrick D.A."/>
            <person name="Frisvad J.C."/>
            <person name="Nielsen K.L."/>
        </authorList>
    </citation>
    <scope>NUCLEOTIDE SEQUENCE</scope>
    <source>
        <strain evidence="1">IBT 30761</strain>
    </source>
</reference>
<reference evidence="1" key="1">
    <citation type="submission" date="2022-11" db="EMBL/GenBank/DDBJ databases">
        <authorList>
            <person name="Petersen C."/>
        </authorList>
    </citation>
    <scope>NUCLEOTIDE SEQUENCE</scope>
    <source>
        <strain evidence="1">IBT 30761</strain>
    </source>
</reference>
<evidence type="ECO:0000313" key="2">
    <source>
        <dbReference type="Proteomes" id="UP001149074"/>
    </source>
</evidence>
<proteinExistence type="predicted"/>
<dbReference type="RefSeq" id="XP_056470897.1">
    <property type="nucleotide sequence ID" value="XM_056623481.1"/>
</dbReference>
<dbReference type="OrthoDB" id="5126878at2759"/>
<name>A0A9W9JY50_9EURO</name>